<reference evidence="3 4" key="1">
    <citation type="submission" date="2024-01" db="EMBL/GenBank/DDBJ databases">
        <title>A draft genome for a cacao thread blight-causing isolate of Paramarasmius palmivorus.</title>
        <authorList>
            <person name="Baruah I.K."/>
            <person name="Bukari Y."/>
            <person name="Amoako-Attah I."/>
            <person name="Meinhardt L.W."/>
            <person name="Bailey B.A."/>
            <person name="Cohen S.P."/>
        </authorList>
    </citation>
    <scope>NUCLEOTIDE SEQUENCE [LARGE SCALE GENOMIC DNA]</scope>
    <source>
        <strain evidence="3 4">GH-12</strain>
    </source>
</reference>
<comment type="caution">
    <text evidence="3">The sequence shown here is derived from an EMBL/GenBank/DDBJ whole genome shotgun (WGS) entry which is preliminary data.</text>
</comment>
<name>A0AAW0D2V6_9AGAR</name>
<keyword evidence="4" id="KW-1185">Reference proteome</keyword>
<evidence type="ECO:0000256" key="2">
    <source>
        <dbReference type="SAM" id="Phobius"/>
    </source>
</evidence>
<evidence type="ECO:0000313" key="3">
    <source>
        <dbReference type="EMBL" id="KAK7046092.1"/>
    </source>
</evidence>
<organism evidence="3 4">
    <name type="scientific">Paramarasmius palmivorus</name>
    <dbReference type="NCBI Taxonomy" id="297713"/>
    <lineage>
        <taxon>Eukaryota</taxon>
        <taxon>Fungi</taxon>
        <taxon>Dikarya</taxon>
        <taxon>Basidiomycota</taxon>
        <taxon>Agaricomycotina</taxon>
        <taxon>Agaricomycetes</taxon>
        <taxon>Agaricomycetidae</taxon>
        <taxon>Agaricales</taxon>
        <taxon>Marasmiineae</taxon>
        <taxon>Marasmiaceae</taxon>
        <taxon>Paramarasmius</taxon>
    </lineage>
</organism>
<gene>
    <name evidence="3" type="ORF">VNI00_007089</name>
</gene>
<keyword evidence="2" id="KW-0472">Membrane</keyword>
<feature type="region of interest" description="Disordered" evidence="1">
    <location>
        <begin position="301"/>
        <end position="343"/>
    </location>
</feature>
<keyword evidence="2" id="KW-0812">Transmembrane</keyword>
<evidence type="ECO:0000256" key="1">
    <source>
        <dbReference type="SAM" id="MobiDB-lite"/>
    </source>
</evidence>
<feature type="compositionally biased region" description="Low complexity" evidence="1">
    <location>
        <begin position="312"/>
        <end position="326"/>
    </location>
</feature>
<protein>
    <submittedName>
        <fullName evidence="3">Uncharacterized protein</fullName>
    </submittedName>
</protein>
<proteinExistence type="predicted"/>
<evidence type="ECO:0000313" key="4">
    <source>
        <dbReference type="Proteomes" id="UP001383192"/>
    </source>
</evidence>
<dbReference type="AlphaFoldDB" id="A0AAW0D2V6"/>
<keyword evidence="2" id="KW-1133">Transmembrane helix</keyword>
<feature type="transmembrane region" description="Helical" evidence="2">
    <location>
        <begin position="222"/>
        <end position="244"/>
    </location>
</feature>
<sequence>MAKLETPPNSTYVAAARASLDFVMQQPFVPHLRINQTIALGECGNISVIWPGGTSTVGFVIAGLSILAVLEDDEDLHKLLLETIQKTFDVMTTGWPNPIGILSNYHNQTTSLPGPEGLPDVVAWDIEFVRGLAVAYRNASSLPPDIRDAIKTFLGVQYNAVRNLAFIGNNLYDGSWRGPSSRTYSPSFDVVNQSFAAQVLIDGIDIFDELPPPTRVVPVATLAGSIAGGVLFLVISIALAAFFYRRRQLAAADSNTSHPASLFFSSPAIFVGHNMEVTPFEWDPEWNRDRPNQNTKKRLLSVNQNANREPVADQAAAAPVVGTPPVDDYSDSPPEYRSQLNYP</sequence>
<dbReference type="EMBL" id="JAYKXP010000022">
    <property type="protein sequence ID" value="KAK7046092.1"/>
    <property type="molecule type" value="Genomic_DNA"/>
</dbReference>
<accession>A0AAW0D2V6</accession>
<dbReference type="CDD" id="cd12087">
    <property type="entry name" value="TM_EGFR-like"/>
    <property type="match status" value="1"/>
</dbReference>
<dbReference type="Proteomes" id="UP001383192">
    <property type="component" value="Unassembled WGS sequence"/>
</dbReference>